<keyword evidence="1 10" id="KW-0820">tRNA-binding</keyword>
<dbReference type="AlphaFoldDB" id="A0A6G1SPM0"/>
<protein>
    <recommendedName>
        <fullName evidence="9 10">tRNA (guanine(26)-N(2))-dimethyltransferase</fullName>
        <ecNumber evidence="7 10">2.1.1.216</ecNumber>
    </recommendedName>
</protein>
<accession>A0A6G1SPM0</accession>
<dbReference type="EC" id="2.1.1.216" evidence="7 10"/>
<evidence type="ECO:0000256" key="5">
    <source>
        <dbReference type="ARBA" id="ARBA00022694"/>
    </source>
</evidence>
<comment type="similarity">
    <text evidence="10">Belongs to the class I-like SAM-binding methyltransferase superfamily. Trm1 family.</text>
</comment>
<evidence type="ECO:0000256" key="1">
    <source>
        <dbReference type="ARBA" id="ARBA00022555"/>
    </source>
</evidence>
<dbReference type="Pfam" id="PF02005">
    <property type="entry name" value="TRM"/>
    <property type="match status" value="1"/>
</dbReference>
<dbReference type="GO" id="GO:0000049">
    <property type="term" value="F:tRNA binding"/>
    <property type="evidence" value="ECO:0007669"/>
    <property type="project" value="UniProtKB-UniRule"/>
</dbReference>
<dbReference type="GO" id="GO:0005634">
    <property type="term" value="C:nucleus"/>
    <property type="evidence" value="ECO:0007669"/>
    <property type="project" value="TreeGrafter"/>
</dbReference>
<evidence type="ECO:0000256" key="3">
    <source>
        <dbReference type="ARBA" id="ARBA00022679"/>
    </source>
</evidence>
<keyword evidence="4 10" id="KW-0949">S-adenosyl-L-methionine</keyword>
<dbReference type="GO" id="GO:0160104">
    <property type="term" value="F:tRNA (guanine(26)-N2)-dimethyltransferase activity"/>
    <property type="evidence" value="ECO:0007669"/>
    <property type="project" value="UniProtKB-UniRule"/>
</dbReference>
<organism evidence="11">
    <name type="scientific">Aceria tosichella</name>
    <name type="common">wheat curl mite</name>
    <dbReference type="NCBI Taxonomy" id="561515"/>
    <lineage>
        <taxon>Eukaryota</taxon>
        <taxon>Metazoa</taxon>
        <taxon>Ecdysozoa</taxon>
        <taxon>Arthropoda</taxon>
        <taxon>Chelicerata</taxon>
        <taxon>Arachnida</taxon>
        <taxon>Acari</taxon>
        <taxon>Acariformes</taxon>
        <taxon>Trombidiformes</taxon>
        <taxon>Prostigmata</taxon>
        <taxon>Eupodina</taxon>
        <taxon>Eriophyoidea</taxon>
        <taxon>Eriophyidae</taxon>
        <taxon>Eriophyinae</taxon>
        <taxon>Aceriini</taxon>
        <taxon>Aceria</taxon>
    </lineage>
</organism>
<comment type="catalytic activity">
    <reaction evidence="8 10">
        <text>guanosine(26) in tRNA + 2 S-adenosyl-L-methionine = N(2)-dimethylguanosine(26) in tRNA + 2 S-adenosyl-L-homocysteine + 2 H(+)</text>
        <dbReference type="Rhea" id="RHEA:43140"/>
        <dbReference type="Rhea" id="RHEA-COMP:10359"/>
        <dbReference type="Rhea" id="RHEA-COMP:10360"/>
        <dbReference type="ChEBI" id="CHEBI:15378"/>
        <dbReference type="ChEBI" id="CHEBI:57856"/>
        <dbReference type="ChEBI" id="CHEBI:59789"/>
        <dbReference type="ChEBI" id="CHEBI:74269"/>
        <dbReference type="ChEBI" id="CHEBI:74513"/>
        <dbReference type="EC" id="2.1.1.216"/>
    </reaction>
</comment>
<dbReference type="InterPro" id="IPR002905">
    <property type="entry name" value="Trm1"/>
</dbReference>
<dbReference type="GO" id="GO:0002940">
    <property type="term" value="P:tRNA N2-guanine methylation"/>
    <property type="evidence" value="ECO:0007669"/>
    <property type="project" value="TreeGrafter"/>
</dbReference>
<evidence type="ECO:0000313" key="11">
    <source>
        <dbReference type="EMBL" id="MDE52474.1"/>
    </source>
</evidence>
<evidence type="ECO:0000256" key="2">
    <source>
        <dbReference type="ARBA" id="ARBA00022603"/>
    </source>
</evidence>
<dbReference type="FunFam" id="3.30.56.70:FF:000001">
    <property type="entry name" value="tRNA (guanine(26)-N(2))-dimethyltransferase"/>
    <property type="match status" value="1"/>
</dbReference>
<dbReference type="InterPro" id="IPR042296">
    <property type="entry name" value="tRNA_met_Trm1_C"/>
</dbReference>
<keyword evidence="6 10" id="KW-0694">RNA-binding</keyword>
<dbReference type="InterPro" id="IPR029063">
    <property type="entry name" value="SAM-dependent_MTases_sf"/>
</dbReference>
<evidence type="ECO:0000256" key="4">
    <source>
        <dbReference type="ARBA" id="ARBA00022691"/>
    </source>
</evidence>
<proteinExistence type="inferred from homology"/>
<keyword evidence="3 10" id="KW-0808">Transferase</keyword>
<keyword evidence="5 10" id="KW-0819">tRNA processing</keyword>
<dbReference type="SUPFAM" id="SSF53335">
    <property type="entry name" value="S-adenosyl-L-methionine-dependent methyltransferases"/>
    <property type="match status" value="1"/>
</dbReference>
<dbReference type="Gene3D" id="3.40.50.150">
    <property type="entry name" value="Vaccinia Virus protein VP39"/>
    <property type="match status" value="1"/>
</dbReference>
<dbReference type="NCBIfam" id="TIGR00308">
    <property type="entry name" value="TRM1"/>
    <property type="match status" value="1"/>
</dbReference>
<sequence length="504" mass="57278">MAVANNLVKIIKEGQAQLQVPKTVFYNPIQEFNRDLSVLVLRTYLKHNIWHHKREERHVTSRGGMRILDALSASGLRAIRYAKELGEERSKVKGIVANDLSKAAVELIQQNIELNNLADFVTCKNADANQTMFESSASFDERFHVIDLDPFGTGAQFFDTAVRSIGEAGLLMVTCTDTAVLCGNASESCFARYGSMSMRGEFCHDAALRIILRSLEQHANVYGRYIKPLLSLSVDFYVRLFVQVFTQQAETKLSASKVSQVYLCKECKTHELQPLGTYEIKEDSTQASSENLAVKYKFKTPDVQVGDKCRICDGRFTIFGPIWNGPIHDVKFLELLKQELEISEPKNEFGTFRRIQGLIQLCIEELDVPLFLSATTMASILRMRLPRFKDFMSALVNAGYKVSISHTNQYGLKTNAPNTVVWDVFRQMAEQFRSQQDQSHPGSKKVKLQQTILMERIMSKPRERSYDFTYNAAIETESQKLSLLRFQMNPDKDWGPKSKPTTKT</sequence>
<dbReference type="Gene3D" id="3.30.56.70">
    <property type="entry name" value="N2,N2-dimethylguanosine tRNA methyltransferase, C-terminal domain"/>
    <property type="match status" value="1"/>
</dbReference>
<name>A0A6G1SPM0_9ACAR</name>
<gene>
    <name evidence="11" type="primary">trm-1</name>
    <name evidence="11" type="ORF">g.12287</name>
</gene>
<evidence type="ECO:0000256" key="9">
    <source>
        <dbReference type="ARBA" id="ARBA00074266"/>
    </source>
</evidence>
<evidence type="ECO:0000256" key="8">
    <source>
        <dbReference type="ARBA" id="ARBA00051897"/>
    </source>
</evidence>
<dbReference type="PANTHER" id="PTHR10631">
    <property type="entry name" value="N 2 ,N 2 -DIMETHYLGUANOSINE TRNA METHYLTRANSFERASE"/>
    <property type="match status" value="1"/>
</dbReference>
<dbReference type="PANTHER" id="PTHR10631:SF3">
    <property type="entry name" value="TRNA (GUANINE(26)-N(2))-DIMETHYLTRANSFERASE"/>
    <property type="match status" value="1"/>
</dbReference>
<evidence type="ECO:0000256" key="7">
    <source>
        <dbReference type="ARBA" id="ARBA00039099"/>
    </source>
</evidence>
<reference evidence="11" key="1">
    <citation type="submission" date="2018-10" db="EMBL/GenBank/DDBJ databases">
        <title>Transcriptome assembly of Aceria tosichella (Wheat curl mite) Type 2.</title>
        <authorList>
            <person name="Scully E.D."/>
            <person name="Geib S.M."/>
            <person name="Palmer N.A."/>
            <person name="Gupta A.K."/>
            <person name="Sarath G."/>
            <person name="Tatineni S."/>
        </authorList>
    </citation>
    <scope>NUCLEOTIDE SEQUENCE</scope>
    <source>
        <strain evidence="11">LincolnNE</strain>
    </source>
</reference>
<evidence type="ECO:0000256" key="10">
    <source>
        <dbReference type="PROSITE-ProRule" id="PRU00958"/>
    </source>
</evidence>
<keyword evidence="2 10" id="KW-0489">Methyltransferase</keyword>
<dbReference type="EMBL" id="GGYP01007703">
    <property type="protein sequence ID" value="MDE52474.1"/>
    <property type="molecule type" value="Transcribed_RNA"/>
</dbReference>
<dbReference type="FunFam" id="3.40.50.150:FF:000051">
    <property type="entry name" value="tRNA (guanine(26)-N(2))-dimethyltransferase"/>
    <property type="match status" value="1"/>
</dbReference>
<dbReference type="PROSITE" id="PS51626">
    <property type="entry name" value="SAM_MT_TRM1"/>
    <property type="match status" value="1"/>
</dbReference>
<evidence type="ECO:0000256" key="6">
    <source>
        <dbReference type="ARBA" id="ARBA00022884"/>
    </source>
</evidence>